<gene>
    <name evidence="1" type="ORF">MM415B05266_0004</name>
</gene>
<evidence type="ECO:0000313" key="1">
    <source>
        <dbReference type="EMBL" id="QJA95624.1"/>
    </source>
</evidence>
<reference evidence="1" key="1">
    <citation type="submission" date="2020-03" db="EMBL/GenBank/DDBJ databases">
        <title>The deep terrestrial virosphere.</title>
        <authorList>
            <person name="Holmfeldt K."/>
            <person name="Nilsson E."/>
            <person name="Simone D."/>
            <person name="Lopez-Fernandez M."/>
            <person name="Wu X."/>
            <person name="de Brujin I."/>
            <person name="Lundin D."/>
            <person name="Andersson A."/>
            <person name="Bertilsson S."/>
            <person name="Dopson M."/>
        </authorList>
    </citation>
    <scope>NUCLEOTIDE SEQUENCE</scope>
    <source>
        <strain evidence="1">MM415B05266</strain>
    </source>
</reference>
<dbReference type="AlphaFoldDB" id="A0A6M3LQ80"/>
<dbReference type="EMBL" id="MT143330">
    <property type="protein sequence ID" value="QJA95624.1"/>
    <property type="molecule type" value="Genomic_DNA"/>
</dbReference>
<proteinExistence type="predicted"/>
<sequence length="58" mass="6904">MKKYAVAILKTINENMTSKYALGILREWEKEFGDIAAIIQKPKPILIFKTNRIQFYWK</sequence>
<organism evidence="1">
    <name type="scientific">viral metagenome</name>
    <dbReference type="NCBI Taxonomy" id="1070528"/>
    <lineage>
        <taxon>unclassified sequences</taxon>
        <taxon>metagenomes</taxon>
        <taxon>organismal metagenomes</taxon>
    </lineage>
</organism>
<protein>
    <submittedName>
        <fullName evidence="1">Uncharacterized protein</fullName>
    </submittedName>
</protein>
<accession>A0A6M3LQ80</accession>
<name>A0A6M3LQ80_9ZZZZ</name>